<feature type="compositionally biased region" description="Basic and acidic residues" evidence="1">
    <location>
        <begin position="400"/>
        <end position="411"/>
    </location>
</feature>
<evidence type="ECO:0000256" key="1">
    <source>
        <dbReference type="SAM" id="MobiDB-lite"/>
    </source>
</evidence>
<dbReference type="SUPFAM" id="SSF55486">
    <property type="entry name" value="Metalloproteases ('zincins'), catalytic domain"/>
    <property type="match status" value="1"/>
</dbReference>
<keyword evidence="3" id="KW-1185">Reference proteome</keyword>
<keyword evidence="2" id="KW-0378">Hydrolase</keyword>
<dbReference type="NCBIfam" id="TIGR03624">
    <property type="entry name" value="putative hydrolase"/>
    <property type="match status" value="1"/>
</dbReference>
<evidence type="ECO:0000313" key="2">
    <source>
        <dbReference type="EMBL" id="SEB85732.1"/>
    </source>
</evidence>
<reference evidence="2 3" key="1">
    <citation type="submission" date="2016-10" db="EMBL/GenBank/DDBJ databases">
        <authorList>
            <person name="de Groot N.N."/>
        </authorList>
    </citation>
    <scope>NUCLEOTIDE SEQUENCE [LARGE SCALE GENOMIC DNA]</scope>
    <source>
        <strain evidence="2 3">DSM 10495</strain>
    </source>
</reference>
<feature type="region of interest" description="Disordered" evidence="1">
    <location>
        <begin position="400"/>
        <end position="467"/>
    </location>
</feature>
<dbReference type="Proteomes" id="UP000182652">
    <property type="component" value="Unassembled WGS sequence"/>
</dbReference>
<name>A0A1H4MTN3_9MICC</name>
<accession>A0A1H4MTN3</accession>
<dbReference type="Gene3D" id="1.20.150.30">
    <property type="entry name" value="Zincin-like metallopeptidase, N-terminal domain"/>
    <property type="match status" value="1"/>
</dbReference>
<dbReference type="EMBL" id="FNSN01000003">
    <property type="protein sequence ID" value="SEB85732.1"/>
    <property type="molecule type" value="Genomic_DNA"/>
</dbReference>
<dbReference type="RefSeq" id="WP_066211133.1">
    <property type="nucleotide sequence ID" value="NZ_FNSN01000003.1"/>
</dbReference>
<evidence type="ECO:0000313" key="3">
    <source>
        <dbReference type="Proteomes" id="UP000182652"/>
    </source>
</evidence>
<dbReference type="Pfam" id="PF10103">
    <property type="entry name" value="Zincin_2"/>
    <property type="match status" value="1"/>
</dbReference>
<dbReference type="GO" id="GO:0016787">
    <property type="term" value="F:hydrolase activity"/>
    <property type="evidence" value="ECO:0007669"/>
    <property type="project" value="UniProtKB-KW"/>
</dbReference>
<gene>
    <name evidence="2" type="ORF">SAMN04489745_1434</name>
</gene>
<protein>
    <submittedName>
        <fullName evidence="2">Putative hydrolase</fullName>
    </submittedName>
</protein>
<dbReference type="PANTHER" id="PTHR39420:SF2">
    <property type="entry name" value="HYDROLASE"/>
    <property type="match status" value="1"/>
</dbReference>
<organism evidence="2 3">
    <name type="scientific">Arthrobacter woluwensis</name>
    <dbReference type="NCBI Taxonomy" id="156980"/>
    <lineage>
        <taxon>Bacteria</taxon>
        <taxon>Bacillati</taxon>
        <taxon>Actinomycetota</taxon>
        <taxon>Actinomycetes</taxon>
        <taxon>Micrococcales</taxon>
        <taxon>Micrococcaceae</taxon>
        <taxon>Arthrobacter</taxon>
    </lineage>
</organism>
<dbReference type="InterPro" id="IPR042271">
    <property type="entry name" value="Zinicin_2_N"/>
</dbReference>
<sequence length="467" mass="50321">MSNEPNTNNPGEDPQDQFQEMLRRLMGGAAPEGFDVQEFAKASGLPDDPQFLASMFQQVQAMLSSSSDGPVNWKLAHDTARNVAAQSSDPTPSSVEQRDVDQTLRLADMWLNKVTDFPEPNIIGKAWSRAEWVEATMPTWRRLTEPVANSVAKALTDAMTQNLPEELKLQGLGGMMGGAGSMLQNMGGAIFAMQLGQAIGSLATEVVGSTEIGIPLADLEMALLPTNIAAFGEGLEIPAEDVRIYLGVREAAHARLFTSVPWLRGYVLGAIEDYARGIHIDVSRIQDLAQDVDPSNPESLQAALQEGVFMPERTPAQQAALDKLETALALIEGWVDEVTTEALEGVLSTAPALRETVRRRRATGGPAEHAFSSLVGLELRPRRLREAAALWAALKEERGTEGRDAVWKHPDLIPTTEDLNDPQGFGARRQLAEASDAEVDDAIEKLLSGGFDGPAEGPTDEDGKPGA</sequence>
<dbReference type="AlphaFoldDB" id="A0A1H4MTN3"/>
<dbReference type="PANTHER" id="PTHR39420">
    <property type="match status" value="1"/>
</dbReference>
<proteinExistence type="predicted"/>
<dbReference type="STRING" id="156980.SAMN04489745_1434"/>
<dbReference type="InterPro" id="IPR018766">
    <property type="entry name" value="Zinicin_2"/>
</dbReference>